<dbReference type="AlphaFoldDB" id="A0A803LGW4"/>
<feature type="domain" description="Phorbol-ester/DAG-type" evidence="4">
    <location>
        <begin position="14"/>
        <end position="68"/>
    </location>
</feature>
<dbReference type="InterPro" id="IPR046349">
    <property type="entry name" value="C1-like_sf"/>
</dbReference>
<keyword evidence="2" id="KW-0677">Repeat</keyword>
<evidence type="ECO:0000313" key="5">
    <source>
        <dbReference type="EnsemblPlants" id="AUR62013211-RA:cds"/>
    </source>
</evidence>
<dbReference type="RefSeq" id="XP_021773944.1">
    <property type="nucleotide sequence ID" value="XM_021918252.1"/>
</dbReference>
<organism evidence="5 6">
    <name type="scientific">Chenopodium quinoa</name>
    <name type="common">Quinoa</name>
    <dbReference type="NCBI Taxonomy" id="63459"/>
    <lineage>
        <taxon>Eukaryota</taxon>
        <taxon>Viridiplantae</taxon>
        <taxon>Streptophyta</taxon>
        <taxon>Embryophyta</taxon>
        <taxon>Tracheophyta</taxon>
        <taxon>Spermatophyta</taxon>
        <taxon>Magnoliopsida</taxon>
        <taxon>eudicotyledons</taxon>
        <taxon>Gunneridae</taxon>
        <taxon>Pentapetalae</taxon>
        <taxon>Caryophyllales</taxon>
        <taxon>Chenopodiaceae</taxon>
        <taxon>Chenopodioideae</taxon>
        <taxon>Atripliceae</taxon>
        <taxon>Chenopodium</taxon>
    </lineage>
</organism>
<evidence type="ECO:0000313" key="6">
    <source>
        <dbReference type="Proteomes" id="UP000596660"/>
    </source>
</evidence>
<accession>A0A803LGW4</accession>
<sequence>MKINKKFSLPIHPQHKLKLENTEIPFNCNGCKEAGIGLTYKCHACDFNLHKVCALAPSTLNHPFYKKCHFKLHNIPLGSILRLCDACHNEVQGFVYHCKKCGFDLHPCCVSLPQVLNDRERDLYLHNKLSRPCHYCSKKGQGWAYVSECKMYNLHVSCVKETLLESWEARYLNVDKSLVRELEDRIPSLKGTSTSHRGDGSDNGDNLIRCCEIVGSGINIIVSAILGDPTALIAGVIGGLFSN</sequence>
<dbReference type="Proteomes" id="UP000596660">
    <property type="component" value="Unplaced"/>
</dbReference>
<protein>
    <recommendedName>
        <fullName evidence="4">Phorbol-ester/DAG-type domain-containing protein</fullName>
    </recommendedName>
</protein>
<name>A0A803LGW4_CHEQI</name>
<keyword evidence="6" id="KW-1185">Reference proteome</keyword>
<keyword evidence="3" id="KW-0862">Zinc</keyword>
<dbReference type="OrthoDB" id="1852188at2759"/>
<dbReference type="Pfam" id="PF03107">
    <property type="entry name" value="C1_2"/>
    <property type="match status" value="1"/>
</dbReference>
<dbReference type="KEGG" id="cqi:110737903"/>
<dbReference type="GO" id="GO:0046872">
    <property type="term" value="F:metal ion binding"/>
    <property type="evidence" value="ECO:0007669"/>
    <property type="project" value="UniProtKB-KW"/>
</dbReference>
<evidence type="ECO:0000256" key="1">
    <source>
        <dbReference type="ARBA" id="ARBA00022723"/>
    </source>
</evidence>
<dbReference type="PROSITE" id="PS50081">
    <property type="entry name" value="ZF_DAG_PE_2"/>
    <property type="match status" value="1"/>
</dbReference>
<dbReference type="PANTHER" id="PTHR46477">
    <property type="entry name" value="CYSTEINE/HISTIDINE-RICH C1 DOMAIN FAMILY PROTEIN"/>
    <property type="match status" value="1"/>
</dbReference>
<dbReference type="InterPro" id="IPR002219">
    <property type="entry name" value="PKC_DAG/PE"/>
</dbReference>
<dbReference type="Gramene" id="AUR62013211-RA">
    <property type="protein sequence ID" value="AUR62013211-RA:cds"/>
    <property type="gene ID" value="AUR62013211"/>
</dbReference>
<gene>
    <name evidence="5" type="primary">LOC110737903</name>
</gene>
<dbReference type="PANTHER" id="PTHR46477:SF17">
    <property type="entry name" value="PHORBOL-ESTER_DAG-TYPE DOMAIN-CONTAINING PROTEIN"/>
    <property type="match status" value="1"/>
</dbReference>
<proteinExistence type="predicted"/>
<reference evidence="5" key="2">
    <citation type="submission" date="2021-03" db="UniProtKB">
        <authorList>
            <consortium name="EnsemblPlants"/>
        </authorList>
    </citation>
    <scope>IDENTIFICATION</scope>
</reference>
<keyword evidence="1" id="KW-0479">Metal-binding</keyword>
<dbReference type="InterPro" id="IPR004146">
    <property type="entry name" value="DC1"/>
</dbReference>
<dbReference type="EnsemblPlants" id="AUR62013211-RA">
    <property type="protein sequence ID" value="AUR62013211-RA:cds"/>
    <property type="gene ID" value="AUR62013211"/>
</dbReference>
<dbReference type="GeneID" id="110737903"/>
<evidence type="ECO:0000256" key="3">
    <source>
        <dbReference type="ARBA" id="ARBA00022833"/>
    </source>
</evidence>
<evidence type="ECO:0000256" key="2">
    <source>
        <dbReference type="ARBA" id="ARBA00022737"/>
    </source>
</evidence>
<dbReference type="Gene3D" id="3.30.60.20">
    <property type="match status" value="1"/>
</dbReference>
<reference evidence="5" key="1">
    <citation type="journal article" date="2017" name="Nature">
        <title>The genome of Chenopodium quinoa.</title>
        <authorList>
            <person name="Jarvis D.E."/>
            <person name="Ho Y.S."/>
            <person name="Lightfoot D.J."/>
            <person name="Schmoeckel S.M."/>
            <person name="Li B."/>
            <person name="Borm T.J.A."/>
            <person name="Ohyanagi H."/>
            <person name="Mineta K."/>
            <person name="Michell C.T."/>
            <person name="Saber N."/>
            <person name="Kharbatia N.M."/>
            <person name="Rupper R.R."/>
            <person name="Sharp A.R."/>
            <person name="Dally N."/>
            <person name="Boughton B.A."/>
            <person name="Woo Y.H."/>
            <person name="Gao G."/>
            <person name="Schijlen E.G.W.M."/>
            <person name="Guo X."/>
            <person name="Momin A.A."/>
            <person name="Negrao S."/>
            <person name="Al-Babili S."/>
            <person name="Gehring C."/>
            <person name="Roessner U."/>
            <person name="Jung C."/>
            <person name="Murphy K."/>
            <person name="Arold S.T."/>
            <person name="Gojobori T."/>
            <person name="van der Linden C.G."/>
            <person name="van Loo E.N."/>
            <person name="Jellen E.N."/>
            <person name="Maughan P.J."/>
            <person name="Tester M."/>
        </authorList>
    </citation>
    <scope>NUCLEOTIDE SEQUENCE [LARGE SCALE GENOMIC DNA]</scope>
    <source>
        <strain evidence="5">cv. PI 614886</strain>
    </source>
</reference>
<evidence type="ECO:0000259" key="4">
    <source>
        <dbReference type="PROSITE" id="PS50081"/>
    </source>
</evidence>
<dbReference type="OMA" id="CQQCEFD"/>
<dbReference type="SUPFAM" id="SSF57889">
    <property type="entry name" value="Cysteine-rich domain"/>
    <property type="match status" value="1"/>
</dbReference>